<feature type="compositionally biased region" description="Low complexity" evidence="2">
    <location>
        <begin position="1"/>
        <end position="20"/>
    </location>
</feature>
<sequence length="956" mass="105805">MSSSPEEAGTAAAQGAPGAPDTEAIEAIAPIKTCMATFTKAVNEKNEKKKKEDNKLAGSVEEVKKEGTAIVEKLIKEQPEPDPTKFLKDFYKAFDPKKVPEARKQLKNKGVQDLRKLMGGIVHATFFDQVVLPELAKKERPSSGVFLDAFRENFDKELDIILKKKEFKIYKDAAAEFGGAQIQTNLVTKTRLDALEKSKDNKELQDQVASLTKDNQRLQHDVDRLTKDKKDEKEAFEYEKNGLNDKLKILIQESEDDYNTIGELEQEREQLQEQLATEKAKSSGQGSMEKKVKDLEKKLADQEDRWEAEHHAALEAEGKVAALQKQLQGALESLDSANDGWSKASQDYETLRLQQGRGGTEGDAEAQKTIEDLRDQAKKREKEFSDLKNARDESVRKLTTELNESKFETQEEKNRYTSLFDDLAAAKKEVEEHKKETATLKEKHEELVKRHEDAVKAQDANVGFIHEEQRKRIDDMKRRIDTLMASERGLDILAKEQRKCMTEDEAKLKELAQSETSLKEKVEKLNAQLKEQTENAADAAKRSDGAGAQQLADLQKKHKMDIGVLQEKLGAAHSASVELNSQLKDLKEKTGGASAQQVADLENRINELKTGIEHYKAVHENDTAQVKELNAAHDNDAAQIKELSDQNAKLLESIKKAPTKGNNGGLDTLAEEPEEEEEGDMTPEQRAAQYHKDWAEATATLNERTKELHDAKRELLHLVSSFERSEKRIDDLQVQLGLRDEEHETATAELQKRLDDALALVAAHEQQVKDALAAAADSEKRLADAVAAAAAGGSAPGNNETATGPHTTLGEVTLPPRDPGAAVRGPMRPSRFSGLTDIFGRNRDRGGNGNGNGGAGAGTGATGGPGGNPYAPLHGAGGAGGSVLEDYLFPVFMATLILVICAIFTMGAEGHKASIWYQSNHLTRAQYANDWYYLTIPLPQWEYVFYLFKAMLTNAK</sequence>
<evidence type="ECO:0000313" key="5">
    <source>
        <dbReference type="Proteomes" id="UP001390339"/>
    </source>
</evidence>
<keyword evidence="3" id="KW-1133">Transmembrane helix</keyword>
<comment type="caution">
    <text evidence="4">The sequence shown here is derived from an EMBL/GenBank/DDBJ whole genome shotgun (WGS) entry which is preliminary data.</text>
</comment>
<feature type="region of interest" description="Disordered" evidence="2">
    <location>
        <begin position="531"/>
        <end position="550"/>
    </location>
</feature>
<evidence type="ECO:0000313" key="4">
    <source>
        <dbReference type="EMBL" id="KAK8880186.1"/>
    </source>
</evidence>
<evidence type="ECO:0000256" key="1">
    <source>
        <dbReference type="SAM" id="Coils"/>
    </source>
</evidence>
<feature type="region of interest" description="Disordered" evidence="2">
    <location>
        <begin position="1"/>
        <end position="24"/>
    </location>
</feature>
<reference evidence="4 5" key="1">
    <citation type="journal article" date="2024" name="IMA Fungus">
        <title>Apiospora arundinis, a panoply of carbohydrate-active enzymes and secondary metabolites.</title>
        <authorList>
            <person name="Sorensen T."/>
            <person name="Petersen C."/>
            <person name="Muurmann A.T."/>
            <person name="Christiansen J.V."/>
            <person name="Brundto M.L."/>
            <person name="Overgaard C.K."/>
            <person name="Boysen A.T."/>
            <person name="Wollenberg R.D."/>
            <person name="Larsen T.O."/>
            <person name="Sorensen J.L."/>
            <person name="Nielsen K.L."/>
            <person name="Sondergaard T.E."/>
        </authorList>
    </citation>
    <scope>NUCLEOTIDE SEQUENCE [LARGE SCALE GENOMIC DNA]</scope>
    <source>
        <strain evidence="4 5">AAU 773</strain>
    </source>
</reference>
<feature type="region of interest" description="Disordered" evidence="2">
    <location>
        <begin position="353"/>
        <end position="413"/>
    </location>
</feature>
<feature type="coiled-coil region" evidence="1">
    <location>
        <begin position="747"/>
        <end position="781"/>
    </location>
</feature>
<keyword evidence="1" id="KW-0175">Coiled coil</keyword>
<feature type="transmembrane region" description="Helical" evidence="3">
    <location>
        <begin position="887"/>
        <end position="908"/>
    </location>
</feature>
<protein>
    <submittedName>
        <fullName evidence="4">Uncharacterized protein</fullName>
    </submittedName>
</protein>
<keyword evidence="3" id="KW-0472">Membrane</keyword>
<organism evidence="4 5">
    <name type="scientific">Apiospora arundinis</name>
    <dbReference type="NCBI Taxonomy" id="335852"/>
    <lineage>
        <taxon>Eukaryota</taxon>
        <taxon>Fungi</taxon>
        <taxon>Dikarya</taxon>
        <taxon>Ascomycota</taxon>
        <taxon>Pezizomycotina</taxon>
        <taxon>Sordariomycetes</taxon>
        <taxon>Xylariomycetidae</taxon>
        <taxon>Amphisphaeriales</taxon>
        <taxon>Apiosporaceae</taxon>
        <taxon>Apiospora</taxon>
    </lineage>
</organism>
<feature type="region of interest" description="Disordered" evidence="2">
    <location>
        <begin position="791"/>
        <end position="863"/>
    </location>
</feature>
<dbReference type="EMBL" id="JAPCWZ010000001">
    <property type="protein sequence ID" value="KAK8880186.1"/>
    <property type="molecule type" value="Genomic_DNA"/>
</dbReference>
<feature type="region of interest" description="Disordered" evidence="2">
    <location>
        <begin position="657"/>
        <end position="686"/>
    </location>
</feature>
<feature type="compositionally biased region" description="Acidic residues" evidence="2">
    <location>
        <begin position="669"/>
        <end position="681"/>
    </location>
</feature>
<dbReference type="Proteomes" id="UP001390339">
    <property type="component" value="Unassembled WGS sequence"/>
</dbReference>
<feature type="region of interest" description="Disordered" evidence="2">
    <location>
        <begin position="274"/>
        <end position="311"/>
    </location>
</feature>
<feature type="compositionally biased region" description="Basic and acidic residues" evidence="2">
    <location>
        <begin position="365"/>
        <end position="413"/>
    </location>
</feature>
<feature type="coiled-coil region" evidence="1">
    <location>
        <begin position="598"/>
        <end position="646"/>
    </location>
</feature>
<proteinExistence type="predicted"/>
<evidence type="ECO:0000256" key="2">
    <source>
        <dbReference type="SAM" id="MobiDB-lite"/>
    </source>
</evidence>
<evidence type="ECO:0000256" key="3">
    <source>
        <dbReference type="SAM" id="Phobius"/>
    </source>
</evidence>
<feature type="compositionally biased region" description="Gly residues" evidence="2">
    <location>
        <begin position="847"/>
        <end position="863"/>
    </location>
</feature>
<gene>
    <name evidence="4" type="ORF">PGQ11_001480</name>
</gene>
<feature type="compositionally biased region" description="Basic and acidic residues" evidence="2">
    <location>
        <begin position="288"/>
        <end position="311"/>
    </location>
</feature>
<name>A0ABR2JN77_9PEZI</name>
<accession>A0ABR2JN77</accession>
<keyword evidence="5" id="KW-1185">Reference proteome</keyword>
<keyword evidence="3" id="KW-0812">Transmembrane</keyword>